<name>A2DF07_TRIV3</name>
<feature type="domain" description="HTH myb-type" evidence="2">
    <location>
        <begin position="69"/>
        <end position="121"/>
    </location>
</feature>
<feature type="domain" description="Myb-like" evidence="1">
    <location>
        <begin position="10"/>
        <end position="61"/>
    </location>
</feature>
<protein>
    <submittedName>
        <fullName evidence="3">Myb-like DNA-binding domain containing protein</fullName>
    </submittedName>
</protein>
<dbReference type="PROSITE" id="PS51294">
    <property type="entry name" value="HTH_MYB"/>
    <property type="match status" value="2"/>
</dbReference>
<dbReference type="GO" id="GO:0000978">
    <property type="term" value="F:RNA polymerase II cis-regulatory region sequence-specific DNA binding"/>
    <property type="evidence" value="ECO:0000318"/>
    <property type="project" value="GO_Central"/>
</dbReference>
<organism evidence="3 4">
    <name type="scientific">Trichomonas vaginalis (strain ATCC PRA-98 / G3)</name>
    <dbReference type="NCBI Taxonomy" id="412133"/>
    <lineage>
        <taxon>Eukaryota</taxon>
        <taxon>Metamonada</taxon>
        <taxon>Parabasalia</taxon>
        <taxon>Trichomonadida</taxon>
        <taxon>Trichomonadidae</taxon>
        <taxon>Trichomonas</taxon>
    </lineage>
</organism>
<dbReference type="PROSITE" id="PS50090">
    <property type="entry name" value="MYB_LIKE"/>
    <property type="match status" value="2"/>
</dbReference>
<dbReference type="SMR" id="A2DF07"/>
<reference evidence="3" key="2">
    <citation type="journal article" date="2007" name="Science">
        <title>Draft genome sequence of the sexually transmitted pathogen Trichomonas vaginalis.</title>
        <authorList>
            <person name="Carlton J.M."/>
            <person name="Hirt R.P."/>
            <person name="Silva J.C."/>
            <person name="Delcher A.L."/>
            <person name="Schatz M."/>
            <person name="Zhao Q."/>
            <person name="Wortman J.R."/>
            <person name="Bidwell S.L."/>
            <person name="Alsmark U.C.M."/>
            <person name="Besteiro S."/>
            <person name="Sicheritz-Ponten T."/>
            <person name="Noel C.J."/>
            <person name="Dacks J.B."/>
            <person name="Foster P.G."/>
            <person name="Simillion C."/>
            <person name="Van de Peer Y."/>
            <person name="Miranda-Saavedra D."/>
            <person name="Barton G.J."/>
            <person name="Westrop G.D."/>
            <person name="Mueller S."/>
            <person name="Dessi D."/>
            <person name="Fiori P.L."/>
            <person name="Ren Q."/>
            <person name="Paulsen I."/>
            <person name="Zhang H."/>
            <person name="Bastida-Corcuera F.D."/>
            <person name="Simoes-Barbosa A."/>
            <person name="Brown M.T."/>
            <person name="Hayes R.D."/>
            <person name="Mukherjee M."/>
            <person name="Okumura C.Y."/>
            <person name="Schneider R."/>
            <person name="Smith A.J."/>
            <person name="Vanacova S."/>
            <person name="Villalvazo M."/>
            <person name="Haas B.J."/>
            <person name="Pertea M."/>
            <person name="Feldblyum T.V."/>
            <person name="Utterback T.R."/>
            <person name="Shu C.L."/>
            <person name="Osoegawa K."/>
            <person name="de Jong P.J."/>
            <person name="Hrdy I."/>
            <person name="Horvathova L."/>
            <person name="Zubacova Z."/>
            <person name="Dolezal P."/>
            <person name="Malik S.B."/>
            <person name="Logsdon J.M. Jr."/>
            <person name="Henze K."/>
            <person name="Gupta A."/>
            <person name="Wang C.C."/>
            <person name="Dunne R.L."/>
            <person name="Upcroft J.A."/>
            <person name="Upcroft P."/>
            <person name="White O."/>
            <person name="Salzberg S.L."/>
            <person name="Tang P."/>
            <person name="Chiu C.-H."/>
            <person name="Lee Y.-S."/>
            <person name="Embley T.M."/>
            <person name="Coombs G.H."/>
            <person name="Mottram J.C."/>
            <person name="Tachezy J."/>
            <person name="Fraser-Liggett C.M."/>
            <person name="Johnson P.J."/>
        </authorList>
    </citation>
    <scope>NUCLEOTIDE SEQUENCE [LARGE SCALE GENOMIC DNA]</scope>
    <source>
        <strain evidence="3">G3</strain>
    </source>
</reference>
<dbReference type="Pfam" id="PF13921">
    <property type="entry name" value="Myb_DNA-bind_6"/>
    <property type="match status" value="1"/>
</dbReference>
<dbReference type="PANTHER" id="PTHR45614:SF25">
    <property type="entry name" value="MYB PROTEIN"/>
    <property type="match status" value="1"/>
</dbReference>
<dbReference type="PANTHER" id="PTHR45614">
    <property type="entry name" value="MYB PROTEIN-RELATED"/>
    <property type="match status" value="1"/>
</dbReference>
<dbReference type="InterPro" id="IPR017930">
    <property type="entry name" value="Myb_dom"/>
</dbReference>
<dbReference type="VEuPathDB" id="TrichDB:TVAGG3_0531380"/>
<dbReference type="RefSeq" id="XP_001581985.1">
    <property type="nucleotide sequence ID" value="XM_001581935.1"/>
</dbReference>
<dbReference type="STRING" id="5722.A2DF07"/>
<dbReference type="SUPFAM" id="SSF46689">
    <property type="entry name" value="Homeodomain-like"/>
    <property type="match status" value="1"/>
</dbReference>
<dbReference type="EMBL" id="DS113193">
    <property type="protein sequence ID" value="EAY20999.1"/>
    <property type="molecule type" value="Genomic_DNA"/>
</dbReference>
<keyword evidence="4" id="KW-1185">Reference proteome</keyword>
<reference evidence="3" key="1">
    <citation type="submission" date="2006-10" db="EMBL/GenBank/DDBJ databases">
        <authorList>
            <person name="Amadeo P."/>
            <person name="Zhao Q."/>
            <person name="Wortman J."/>
            <person name="Fraser-Liggett C."/>
            <person name="Carlton J."/>
        </authorList>
    </citation>
    <scope>NUCLEOTIDE SEQUENCE</scope>
    <source>
        <strain evidence="3">G3</strain>
    </source>
</reference>
<dbReference type="AlphaFoldDB" id="A2DF07"/>
<accession>A2DF07</accession>
<dbReference type="Gene3D" id="1.10.10.60">
    <property type="entry name" value="Homeodomain-like"/>
    <property type="match status" value="2"/>
</dbReference>
<dbReference type="InParanoid" id="A2DF07"/>
<dbReference type="eggNOG" id="KOG0048">
    <property type="taxonomic scope" value="Eukaryota"/>
</dbReference>
<sequence>MGKNIIITLVMHKKRLIYTREEDQIIVDHVRENGEQKWNKCAKKLANRNEKSCRERWVNYLNPTINNTPWIEDGDRKLIELANHHKNVFGKINWATIKTFFDRRTDINCKNRYCTLKNQKKKAEKNESKISAICDPSQSAVSEIPKHDPTLNDQYYVEFLTFEPVET</sequence>
<dbReference type="InterPro" id="IPR050560">
    <property type="entry name" value="MYB_TF"/>
</dbReference>
<proteinExistence type="predicted"/>
<dbReference type="VEuPathDB" id="TrichDB:TVAG_172560"/>
<dbReference type="InterPro" id="IPR009057">
    <property type="entry name" value="Homeodomain-like_sf"/>
</dbReference>
<dbReference type="GO" id="GO:0005634">
    <property type="term" value="C:nucleus"/>
    <property type="evidence" value="ECO:0000318"/>
    <property type="project" value="GO_Central"/>
</dbReference>
<gene>
    <name evidence="3" type="ORF">TVAG_172560</name>
</gene>
<dbReference type="OrthoDB" id="2143914at2759"/>
<evidence type="ECO:0000313" key="3">
    <source>
        <dbReference type="EMBL" id="EAY20999.1"/>
    </source>
</evidence>
<dbReference type="Proteomes" id="UP000001542">
    <property type="component" value="Unassembled WGS sequence"/>
</dbReference>
<dbReference type="SMART" id="SM00717">
    <property type="entry name" value="SANT"/>
    <property type="match status" value="2"/>
</dbReference>
<dbReference type="CDD" id="cd00167">
    <property type="entry name" value="SANT"/>
    <property type="match status" value="2"/>
</dbReference>
<keyword evidence="3" id="KW-0238">DNA-binding</keyword>
<evidence type="ECO:0000259" key="2">
    <source>
        <dbReference type="PROSITE" id="PS51294"/>
    </source>
</evidence>
<feature type="domain" description="Myb-like" evidence="1">
    <location>
        <begin position="62"/>
        <end position="117"/>
    </location>
</feature>
<dbReference type="GO" id="GO:0006355">
    <property type="term" value="P:regulation of DNA-templated transcription"/>
    <property type="evidence" value="ECO:0000318"/>
    <property type="project" value="GO_Central"/>
</dbReference>
<dbReference type="KEGG" id="tva:5466546"/>
<dbReference type="InterPro" id="IPR001005">
    <property type="entry name" value="SANT/Myb"/>
</dbReference>
<evidence type="ECO:0000313" key="4">
    <source>
        <dbReference type="Proteomes" id="UP000001542"/>
    </source>
</evidence>
<dbReference type="GO" id="GO:0000981">
    <property type="term" value="F:DNA-binding transcription factor activity, RNA polymerase II-specific"/>
    <property type="evidence" value="ECO:0000318"/>
    <property type="project" value="GO_Central"/>
</dbReference>
<evidence type="ECO:0000259" key="1">
    <source>
        <dbReference type="PROSITE" id="PS50090"/>
    </source>
</evidence>
<feature type="domain" description="HTH myb-type" evidence="2">
    <location>
        <begin position="19"/>
        <end position="65"/>
    </location>
</feature>